<protein>
    <submittedName>
        <fullName evidence="1">Molecular chaperone DnaJ</fullName>
    </submittedName>
</protein>
<gene>
    <name evidence="1" type="ORF">KME15_07960</name>
</gene>
<reference evidence="1" key="2">
    <citation type="journal article" date="2022" name="Microbiol. Resour. Announc.">
        <title>Metagenome Sequencing to Explore Phylogenomics of Terrestrial Cyanobacteria.</title>
        <authorList>
            <person name="Ward R.D."/>
            <person name="Stajich J.E."/>
            <person name="Johansen J.R."/>
            <person name="Huntemann M."/>
            <person name="Clum A."/>
            <person name="Foster B."/>
            <person name="Foster B."/>
            <person name="Roux S."/>
            <person name="Palaniappan K."/>
            <person name="Varghese N."/>
            <person name="Mukherjee S."/>
            <person name="Reddy T.B.K."/>
            <person name="Daum C."/>
            <person name="Copeland A."/>
            <person name="Chen I.A."/>
            <person name="Ivanova N.N."/>
            <person name="Kyrpides N.C."/>
            <person name="Shapiro N."/>
            <person name="Eloe-Fadrosh E.A."/>
            <person name="Pietrasiak N."/>
        </authorList>
    </citation>
    <scope>NUCLEOTIDE SEQUENCE</scope>
    <source>
        <strain evidence="1">UHER 2000/2452</strain>
    </source>
</reference>
<organism evidence="1 2">
    <name type="scientific">Drouetiella hepatica Uher 2000/2452</name>
    <dbReference type="NCBI Taxonomy" id="904376"/>
    <lineage>
        <taxon>Bacteria</taxon>
        <taxon>Bacillati</taxon>
        <taxon>Cyanobacteriota</taxon>
        <taxon>Cyanophyceae</taxon>
        <taxon>Oculatellales</taxon>
        <taxon>Oculatellaceae</taxon>
        <taxon>Drouetiella</taxon>
    </lineage>
</organism>
<proteinExistence type="predicted"/>
<name>A0A951UME7_9CYAN</name>
<sequence length="98" mass="11156">MLSPYDRLAIPLTATPAEVKAAYHAKLREFPAHLHPEEFKEVRAAYETIRKGGASADDFFFLVRPLDAKLDPSAVEALRQRAIAQLQVSWEEMIRETF</sequence>
<dbReference type="Proteomes" id="UP000757435">
    <property type="component" value="Unassembled WGS sequence"/>
</dbReference>
<dbReference type="EMBL" id="JAHHHD010000006">
    <property type="protein sequence ID" value="MBW4658594.1"/>
    <property type="molecule type" value="Genomic_DNA"/>
</dbReference>
<evidence type="ECO:0000313" key="1">
    <source>
        <dbReference type="EMBL" id="MBW4658594.1"/>
    </source>
</evidence>
<dbReference type="SUPFAM" id="SSF46565">
    <property type="entry name" value="Chaperone J-domain"/>
    <property type="match status" value="1"/>
</dbReference>
<dbReference type="AlphaFoldDB" id="A0A951UME7"/>
<reference evidence="1" key="1">
    <citation type="submission" date="2021-05" db="EMBL/GenBank/DDBJ databases">
        <authorList>
            <person name="Pietrasiak N."/>
            <person name="Ward R."/>
            <person name="Stajich J.E."/>
            <person name="Kurbessoian T."/>
        </authorList>
    </citation>
    <scope>NUCLEOTIDE SEQUENCE</scope>
    <source>
        <strain evidence="1">UHER 2000/2452</strain>
    </source>
</reference>
<accession>A0A951UME7</accession>
<evidence type="ECO:0000313" key="2">
    <source>
        <dbReference type="Proteomes" id="UP000757435"/>
    </source>
</evidence>
<dbReference type="Gene3D" id="1.10.287.110">
    <property type="entry name" value="DnaJ domain"/>
    <property type="match status" value="1"/>
</dbReference>
<dbReference type="InterPro" id="IPR036869">
    <property type="entry name" value="J_dom_sf"/>
</dbReference>
<comment type="caution">
    <text evidence="1">The sequence shown here is derived from an EMBL/GenBank/DDBJ whole genome shotgun (WGS) entry which is preliminary data.</text>
</comment>